<keyword evidence="2" id="KW-1185">Reference proteome</keyword>
<dbReference type="AlphaFoldDB" id="A0A7G7W305"/>
<dbReference type="EMBL" id="CP060202">
    <property type="protein sequence ID" value="QNH60748.1"/>
    <property type="molecule type" value="Genomic_DNA"/>
</dbReference>
<dbReference type="KEGG" id="hsk:H4317_11150"/>
<organism evidence="1 2">
    <name type="scientific">Hymenobacter sediminicola</name>
    <dbReference type="NCBI Taxonomy" id="2761579"/>
    <lineage>
        <taxon>Bacteria</taxon>
        <taxon>Pseudomonadati</taxon>
        <taxon>Bacteroidota</taxon>
        <taxon>Cytophagia</taxon>
        <taxon>Cytophagales</taxon>
        <taxon>Hymenobacteraceae</taxon>
        <taxon>Hymenobacter</taxon>
    </lineage>
</organism>
<protein>
    <submittedName>
        <fullName evidence="1">Uncharacterized protein</fullName>
    </submittedName>
</protein>
<proteinExistence type="predicted"/>
<gene>
    <name evidence="1" type="ORF">H4317_11150</name>
</gene>
<accession>A0A7G7W305</accession>
<name>A0A7G7W305_9BACT</name>
<sequence length="189" mass="21395">MVYYQTPTAPTLPNPVGLDSEIQKLQLLLAERLGWLQVSYGKAYRHSEKRNGKTLTLPKVYAGESEYRDVLPNDNVAAQSFFLPRDPASVSEAQEPMMGTLPLVQTVDYIVWGNLTRIDETKAYRFEAELQRDVLRVLNGAGVLVQRVFTTPEEVFRGFSVELIPEHVLRHPYAGFRIQLELSTANVLC</sequence>
<evidence type="ECO:0000313" key="1">
    <source>
        <dbReference type="EMBL" id="QNH60748.1"/>
    </source>
</evidence>
<evidence type="ECO:0000313" key="2">
    <source>
        <dbReference type="Proteomes" id="UP000515489"/>
    </source>
</evidence>
<reference evidence="1 2" key="1">
    <citation type="submission" date="2020-08" db="EMBL/GenBank/DDBJ databases">
        <title>Hymenobacter sp. S2-20-2 genome sequencing.</title>
        <authorList>
            <person name="Jin L."/>
        </authorList>
    </citation>
    <scope>NUCLEOTIDE SEQUENCE [LARGE SCALE GENOMIC DNA]</scope>
    <source>
        <strain evidence="1 2">S2-20-2</strain>
    </source>
</reference>
<dbReference type="Proteomes" id="UP000515489">
    <property type="component" value="Chromosome"/>
</dbReference>
<dbReference type="RefSeq" id="WP_185886679.1">
    <property type="nucleotide sequence ID" value="NZ_CP060202.1"/>
</dbReference>